<gene>
    <name evidence="2" type="ORF">UFOPK2602_01983</name>
</gene>
<dbReference type="Pfam" id="PF00144">
    <property type="entry name" value="Beta-lactamase"/>
    <property type="match status" value="1"/>
</dbReference>
<dbReference type="InterPro" id="IPR012338">
    <property type="entry name" value="Beta-lactam/transpept-like"/>
</dbReference>
<dbReference type="InterPro" id="IPR050789">
    <property type="entry name" value="Diverse_Enzym_Activities"/>
</dbReference>
<dbReference type="PANTHER" id="PTHR43283">
    <property type="entry name" value="BETA-LACTAMASE-RELATED"/>
    <property type="match status" value="1"/>
</dbReference>
<evidence type="ECO:0000313" key="2">
    <source>
        <dbReference type="EMBL" id="CAB4724661.1"/>
    </source>
</evidence>
<dbReference type="AlphaFoldDB" id="A0A6J6RQP7"/>
<protein>
    <submittedName>
        <fullName evidence="2">Unannotated protein</fullName>
    </submittedName>
</protein>
<evidence type="ECO:0000259" key="1">
    <source>
        <dbReference type="Pfam" id="PF00144"/>
    </source>
</evidence>
<organism evidence="2">
    <name type="scientific">freshwater metagenome</name>
    <dbReference type="NCBI Taxonomy" id="449393"/>
    <lineage>
        <taxon>unclassified sequences</taxon>
        <taxon>metagenomes</taxon>
        <taxon>ecological metagenomes</taxon>
    </lineage>
</organism>
<dbReference type="SUPFAM" id="SSF56601">
    <property type="entry name" value="beta-lactamase/transpeptidase-like"/>
    <property type="match status" value="1"/>
</dbReference>
<feature type="domain" description="Beta-lactamase-related" evidence="1">
    <location>
        <begin position="41"/>
        <end position="256"/>
    </location>
</feature>
<accession>A0A6J6RQP7</accession>
<reference evidence="2" key="1">
    <citation type="submission" date="2020-05" db="EMBL/GenBank/DDBJ databases">
        <authorList>
            <person name="Chiriac C."/>
            <person name="Salcher M."/>
            <person name="Ghai R."/>
            <person name="Kavagutti S V."/>
        </authorList>
    </citation>
    <scope>NUCLEOTIDE SEQUENCE</scope>
</reference>
<dbReference type="Gene3D" id="3.40.710.10">
    <property type="entry name" value="DD-peptidase/beta-lactamase superfamily"/>
    <property type="match status" value="1"/>
</dbReference>
<dbReference type="InterPro" id="IPR001466">
    <property type="entry name" value="Beta-lactam-related"/>
</dbReference>
<dbReference type="EMBL" id="CAEZXX010000174">
    <property type="protein sequence ID" value="CAB4724661.1"/>
    <property type="molecule type" value="Genomic_DNA"/>
</dbReference>
<proteinExistence type="predicted"/>
<dbReference type="PANTHER" id="PTHR43283:SF15">
    <property type="entry name" value="CONSERVED PROTEIN"/>
    <property type="match status" value="1"/>
</dbReference>
<sequence length="275" mass="29101">MNAFGLIPSWGATNAAAAAVVPSGIAPTEGRPTQYGDLLRRFRIASVSKVLVAYAGLVALEEGTISLEDPAGPPGSTVRHLLSHTAGYGFTGHETIAPVGRRRIYSNTGIEVFAEHLAARSGMPFGDYFQESVLGPLGMTDSELRGSPAYALHSTVADLVRFVRELLEPALVTRGTLDEAVCVQFPGLAGVLPGVGRFDPCDWGLGFERNLGKPGHWGGTSFSRSAFGHFGGSGTFLVVDPELGLGVVCLTDREFGQWALDAWPPFCDALVGELR</sequence>
<name>A0A6J6RQP7_9ZZZZ</name>